<name>A0A3B0Y370_9ZZZZ</name>
<keyword evidence="8" id="KW-0812">Transmembrane</keyword>
<dbReference type="FunFam" id="2.70.70.10:FF:000002">
    <property type="entry name" value="Murein DD-endopeptidase MepM"/>
    <property type="match status" value="1"/>
</dbReference>
<dbReference type="InterPro" id="IPR050570">
    <property type="entry name" value="Cell_wall_metabolism_enzyme"/>
</dbReference>
<dbReference type="PANTHER" id="PTHR21666">
    <property type="entry name" value="PEPTIDASE-RELATED"/>
    <property type="match status" value="1"/>
</dbReference>
<gene>
    <name evidence="10" type="ORF">MNBD_GAMMA09-2470</name>
</gene>
<sequence length="488" mass="54635">MNYNNFINKDFRNRTYIAERPRHPALRWVLFAASCAVIGVVIASTAINDTRSDIPLVVPASEINAEPDVAQQQPISTTNNIQLKLPAPSSSQADLIFDTLGDNSAVETADEQAVTDIDDPAWQTLKVKSGDSMSALFDKAKIKPDQLHALMQLGEDTAHLRRIHPGDTIKVISNDEGMLIALNYPIDTIRYLHVERIDDQFIANIHEHEIEIRTAYASGEIKHSLFLSSEKAGLSQNMTMELANIFGWDIDFALDIRNGDQFTVIYEQRFKNGKKIKGGNILAAEFINQGKTHRALRYTDPVTRRAGYYSPDGHSLRKAFLRSPVNFSRISSRFTTKRYHPILHKIRSHKGVDYAAGRGTPVRASGDGKVIFKGRKGGYGRAIILRHGNKYTTLYAHLNSYNRKIRNGRRVTQGQIIGYVGSSGLASGPHLHYEFRVNGVHRNPLTVKFPGTKPIAKRYRDSFKLSTQGFTAQLDVLSRNTLALNDPQ</sequence>
<evidence type="ECO:0000256" key="8">
    <source>
        <dbReference type="SAM" id="Phobius"/>
    </source>
</evidence>
<evidence type="ECO:0000259" key="9">
    <source>
        <dbReference type="PROSITE" id="PS51782"/>
    </source>
</evidence>
<feature type="domain" description="LysM" evidence="9">
    <location>
        <begin position="123"/>
        <end position="171"/>
    </location>
</feature>
<dbReference type="PANTHER" id="PTHR21666:SF288">
    <property type="entry name" value="CELL DIVISION PROTEIN YTFB"/>
    <property type="match status" value="1"/>
</dbReference>
<dbReference type="Gene3D" id="2.70.70.10">
    <property type="entry name" value="Glucose Permease (Domain IIA)"/>
    <property type="match status" value="1"/>
</dbReference>
<evidence type="ECO:0000313" key="10">
    <source>
        <dbReference type="EMBL" id="VAW69812.1"/>
    </source>
</evidence>
<keyword evidence="7" id="KW-0482">Metalloprotease</keyword>
<dbReference type="GO" id="GO:0046872">
    <property type="term" value="F:metal ion binding"/>
    <property type="evidence" value="ECO:0007669"/>
    <property type="project" value="UniProtKB-KW"/>
</dbReference>
<keyword evidence="4" id="KW-0479">Metal-binding</keyword>
<dbReference type="InterPro" id="IPR018392">
    <property type="entry name" value="LysM"/>
</dbReference>
<evidence type="ECO:0000256" key="1">
    <source>
        <dbReference type="ARBA" id="ARBA00001947"/>
    </source>
</evidence>
<accession>A0A3B0Y370</accession>
<dbReference type="AlphaFoldDB" id="A0A3B0Y370"/>
<dbReference type="Pfam" id="PF19425">
    <property type="entry name" value="Csd3_N2"/>
    <property type="match status" value="1"/>
</dbReference>
<evidence type="ECO:0000256" key="2">
    <source>
        <dbReference type="ARBA" id="ARBA00004196"/>
    </source>
</evidence>
<organism evidence="10">
    <name type="scientific">hydrothermal vent metagenome</name>
    <dbReference type="NCBI Taxonomy" id="652676"/>
    <lineage>
        <taxon>unclassified sequences</taxon>
        <taxon>metagenomes</taxon>
        <taxon>ecological metagenomes</taxon>
    </lineage>
</organism>
<dbReference type="SUPFAM" id="SSF51261">
    <property type="entry name" value="Duplicated hybrid motif"/>
    <property type="match status" value="1"/>
</dbReference>
<comment type="subcellular location">
    <subcellularLocation>
        <location evidence="2">Cell envelope</location>
    </subcellularLocation>
</comment>
<keyword evidence="6" id="KW-0862">Zinc</keyword>
<keyword evidence="8" id="KW-0472">Membrane</keyword>
<dbReference type="InterPro" id="IPR011055">
    <property type="entry name" value="Dup_hybrid_motif"/>
</dbReference>
<dbReference type="PROSITE" id="PS51782">
    <property type="entry name" value="LYSM"/>
    <property type="match status" value="1"/>
</dbReference>
<evidence type="ECO:0000256" key="6">
    <source>
        <dbReference type="ARBA" id="ARBA00022833"/>
    </source>
</evidence>
<evidence type="ECO:0000256" key="4">
    <source>
        <dbReference type="ARBA" id="ARBA00022723"/>
    </source>
</evidence>
<dbReference type="InterPro" id="IPR016047">
    <property type="entry name" value="M23ase_b-sheet_dom"/>
</dbReference>
<protein>
    <submittedName>
        <fullName evidence="10">Peptidase, M23/M37 family</fullName>
    </submittedName>
</protein>
<comment type="cofactor">
    <cofactor evidence="1">
        <name>Zn(2+)</name>
        <dbReference type="ChEBI" id="CHEBI:29105"/>
    </cofactor>
</comment>
<dbReference type="GO" id="GO:0030313">
    <property type="term" value="C:cell envelope"/>
    <property type="evidence" value="ECO:0007669"/>
    <property type="project" value="UniProtKB-SubCell"/>
</dbReference>
<dbReference type="GO" id="GO:0006508">
    <property type="term" value="P:proteolysis"/>
    <property type="evidence" value="ECO:0007669"/>
    <property type="project" value="UniProtKB-KW"/>
</dbReference>
<proteinExistence type="predicted"/>
<evidence type="ECO:0000256" key="5">
    <source>
        <dbReference type="ARBA" id="ARBA00022801"/>
    </source>
</evidence>
<evidence type="ECO:0000256" key="7">
    <source>
        <dbReference type="ARBA" id="ARBA00023049"/>
    </source>
</evidence>
<keyword evidence="3" id="KW-0645">Protease</keyword>
<dbReference type="GO" id="GO:0004222">
    <property type="term" value="F:metalloendopeptidase activity"/>
    <property type="evidence" value="ECO:0007669"/>
    <property type="project" value="TreeGrafter"/>
</dbReference>
<dbReference type="EMBL" id="UOFI01000178">
    <property type="protein sequence ID" value="VAW69812.1"/>
    <property type="molecule type" value="Genomic_DNA"/>
</dbReference>
<dbReference type="Pfam" id="PF01551">
    <property type="entry name" value="Peptidase_M23"/>
    <property type="match status" value="1"/>
</dbReference>
<evidence type="ECO:0000256" key="3">
    <source>
        <dbReference type="ARBA" id="ARBA00022670"/>
    </source>
</evidence>
<dbReference type="Gene3D" id="3.10.450.350">
    <property type="match status" value="2"/>
</dbReference>
<dbReference type="CDD" id="cd12797">
    <property type="entry name" value="M23_peptidase"/>
    <property type="match status" value="1"/>
</dbReference>
<reference evidence="10" key="1">
    <citation type="submission" date="2018-06" db="EMBL/GenBank/DDBJ databases">
        <authorList>
            <person name="Zhirakovskaya E."/>
        </authorList>
    </citation>
    <scope>NUCLEOTIDE SEQUENCE</scope>
</reference>
<keyword evidence="5" id="KW-0378">Hydrolase</keyword>
<feature type="transmembrane region" description="Helical" evidence="8">
    <location>
        <begin position="28"/>
        <end position="47"/>
    </location>
</feature>
<keyword evidence="8" id="KW-1133">Transmembrane helix</keyword>
<dbReference type="InterPro" id="IPR045834">
    <property type="entry name" value="Csd3_N2"/>
</dbReference>